<dbReference type="Pfam" id="PF06094">
    <property type="entry name" value="GGACT"/>
    <property type="match status" value="1"/>
</dbReference>
<dbReference type="InterPro" id="IPR013024">
    <property type="entry name" value="GGCT-like"/>
</dbReference>
<evidence type="ECO:0000313" key="6">
    <source>
        <dbReference type="Proteomes" id="UP001409585"/>
    </source>
</evidence>
<dbReference type="CDD" id="cd06661">
    <property type="entry name" value="GGCT_like"/>
    <property type="match status" value="1"/>
</dbReference>
<feature type="domain" description="Gamma-glutamylcyclotransferase AIG2-like" evidence="4">
    <location>
        <begin position="5"/>
        <end position="121"/>
    </location>
</feature>
<reference evidence="6" key="1">
    <citation type="journal article" date="2019" name="Int. J. Syst. Evol. Microbiol.">
        <title>The Global Catalogue of Microorganisms (GCM) 10K type strain sequencing project: providing services to taxonomists for standard genome sequencing and annotation.</title>
        <authorList>
            <consortium name="The Broad Institute Genomics Platform"/>
            <consortium name="The Broad Institute Genome Sequencing Center for Infectious Disease"/>
            <person name="Wu L."/>
            <person name="Ma J."/>
        </authorList>
    </citation>
    <scope>NUCLEOTIDE SEQUENCE [LARGE SCALE GENOMIC DNA]</scope>
    <source>
        <strain evidence="6">JCM 19134</strain>
    </source>
</reference>
<dbReference type="SUPFAM" id="SSF110857">
    <property type="entry name" value="Gamma-glutamyl cyclotransferase-like"/>
    <property type="match status" value="1"/>
</dbReference>
<proteinExistence type="predicted"/>
<dbReference type="InterPro" id="IPR009288">
    <property type="entry name" value="AIG2-like_dom"/>
</dbReference>
<protein>
    <submittedName>
        <fullName evidence="5">Gamma-glutamylcyclotransferase</fullName>
    </submittedName>
</protein>
<organism evidence="5 6">
    <name type="scientific">Halioxenophilus aromaticivorans</name>
    <dbReference type="NCBI Taxonomy" id="1306992"/>
    <lineage>
        <taxon>Bacteria</taxon>
        <taxon>Pseudomonadati</taxon>
        <taxon>Pseudomonadota</taxon>
        <taxon>Gammaproteobacteria</taxon>
        <taxon>Alteromonadales</taxon>
        <taxon>Alteromonadaceae</taxon>
        <taxon>Halioxenophilus</taxon>
    </lineage>
</organism>
<feature type="binding site" evidence="3">
    <location>
        <begin position="5"/>
        <end position="10"/>
    </location>
    <ligand>
        <name>substrate</name>
    </ligand>
</feature>
<dbReference type="PANTHER" id="PTHR12935:SF0">
    <property type="entry name" value="GAMMA-GLUTAMYLCYCLOTRANSFERASE"/>
    <property type="match status" value="1"/>
</dbReference>
<feature type="active site" description="Proton acceptor" evidence="2">
    <location>
        <position position="81"/>
    </location>
</feature>
<sequence length="159" mass="17914">MTEFYFAYGSNMNSERMKARQVQFDRCFAGSLPNTALKFNKRAPSAGSGHANVAYAPGSRVEGVVYRVSGEPCMRALDQFESAPRAYSREIFWLSVEGKPLAAWVYIGNQAALAEDLVPERWYLNHLLAGKQYLSAKYYQQLQTTPCLDIDPPDRPVHL</sequence>
<dbReference type="GO" id="GO:0003839">
    <property type="term" value="F:gamma-glutamylcyclotransferase activity"/>
    <property type="evidence" value="ECO:0007669"/>
    <property type="project" value="InterPro"/>
</dbReference>
<comment type="caution">
    <text evidence="5">The sequence shown here is derived from an EMBL/GenBank/DDBJ whole genome shotgun (WGS) entry which is preliminary data.</text>
</comment>
<dbReference type="RefSeq" id="WP_345425326.1">
    <property type="nucleotide sequence ID" value="NZ_AP031496.1"/>
</dbReference>
<keyword evidence="6" id="KW-1185">Reference proteome</keyword>
<dbReference type="EMBL" id="BAABLX010000029">
    <property type="protein sequence ID" value="GAA4951299.1"/>
    <property type="molecule type" value="Genomic_DNA"/>
</dbReference>
<accession>A0AAV3U5T7</accession>
<evidence type="ECO:0000256" key="1">
    <source>
        <dbReference type="ARBA" id="ARBA00023239"/>
    </source>
</evidence>
<keyword evidence="1" id="KW-0456">Lyase</keyword>
<name>A0AAV3U5T7_9ALTE</name>
<evidence type="ECO:0000259" key="4">
    <source>
        <dbReference type="Pfam" id="PF06094"/>
    </source>
</evidence>
<dbReference type="InterPro" id="IPR036568">
    <property type="entry name" value="GGCT-like_sf"/>
</dbReference>
<dbReference type="Proteomes" id="UP001409585">
    <property type="component" value="Unassembled WGS sequence"/>
</dbReference>
<evidence type="ECO:0000256" key="2">
    <source>
        <dbReference type="PIRSR" id="PIRSR617939-1"/>
    </source>
</evidence>
<gene>
    <name evidence="5" type="ORF">GCM10025791_34690</name>
</gene>
<dbReference type="PANTHER" id="PTHR12935">
    <property type="entry name" value="GAMMA-GLUTAMYLCYCLOTRANSFERASE"/>
    <property type="match status" value="1"/>
</dbReference>
<dbReference type="AlphaFoldDB" id="A0AAV3U5T7"/>
<evidence type="ECO:0000313" key="5">
    <source>
        <dbReference type="EMBL" id="GAA4951299.1"/>
    </source>
</evidence>
<evidence type="ECO:0000256" key="3">
    <source>
        <dbReference type="PIRSR" id="PIRSR617939-2"/>
    </source>
</evidence>
<dbReference type="InterPro" id="IPR017939">
    <property type="entry name" value="G-Glutamylcylcotransferase"/>
</dbReference>
<dbReference type="Gene3D" id="3.10.490.10">
    <property type="entry name" value="Gamma-glutamyl cyclotransferase-like"/>
    <property type="match status" value="1"/>
</dbReference>